<dbReference type="PANTHER" id="PTHR30035:SF3">
    <property type="entry name" value="INTERMEMBRANE PHOSPHOLIPID TRANSPORT SYSTEM LIPOPROTEIN MLAA"/>
    <property type="match status" value="1"/>
</dbReference>
<dbReference type="RefSeq" id="WP_379033012.1">
    <property type="nucleotide sequence ID" value="NZ_JBHTLN010000001.1"/>
</dbReference>
<dbReference type="Proteomes" id="UP001597206">
    <property type="component" value="Unassembled WGS sequence"/>
</dbReference>
<dbReference type="EMBL" id="JBHTLN010000001">
    <property type="protein sequence ID" value="MFD1122507.1"/>
    <property type="molecule type" value="Genomic_DNA"/>
</dbReference>
<evidence type="ECO:0000256" key="2">
    <source>
        <dbReference type="ARBA" id="ARBA00022729"/>
    </source>
</evidence>
<reference evidence="5" key="1">
    <citation type="journal article" date="2019" name="Int. J. Syst. Evol. Microbiol.">
        <title>The Global Catalogue of Microorganisms (GCM) 10K type strain sequencing project: providing services to taxonomists for standard genome sequencing and annotation.</title>
        <authorList>
            <consortium name="The Broad Institute Genomics Platform"/>
            <consortium name="The Broad Institute Genome Sequencing Center for Infectious Disease"/>
            <person name="Wu L."/>
            <person name="Ma J."/>
        </authorList>
    </citation>
    <scope>NUCLEOTIDE SEQUENCE [LARGE SCALE GENOMIC DNA]</scope>
    <source>
        <strain evidence="5">CCUG 58411</strain>
    </source>
</reference>
<dbReference type="PANTHER" id="PTHR30035">
    <property type="entry name" value="LIPOPROTEIN VACJ-RELATED"/>
    <property type="match status" value="1"/>
</dbReference>
<name>A0ABW3PFG8_9PROT</name>
<keyword evidence="4" id="KW-0449">Lipoprotein</keyword>
<dbReference type="Pfam" id="PF04333">
    <property type="entry name" value="MlaA"/>
    <property type="match status" value="1"/>
</dbReference>
<dbReference type="PROSITE" id="PS51257">
    <property type="entry name" value="PROKAR_LIPOPROTEIN"/>
    <property type="match status" value="1"/>
</dbReference>
<feature type="chain" id="PRO_5047383465" evidence="3">
    <location>
        <begin position="22"/>
        <end position="230"/>
    </location>
</feature>
<organism evidence="4 5">
    <name type="scientific">Methylophilus flavus</name>
    <dbReference type="NCBI Taxonomy" id="640084"/>
    <lineage>
        <taxon>Bacteria</taxon>
        <taxon>Pseudomonadati</taxon>
        <taxon>Pseudomonadota</taxon>
        <taxon>Betaproteobacteria</taxon>
        <taxon>Nitrosomonadales</taxon>
        <taxon>Methylophilaceae</taxon>
        <taxon>Methylophilus</taxon>
    </lineage>
</organism>
<proteinExistence type="inferred from homology"/>
<accession>A0ABW3PFG8</accession>
<sequence length="230" mass="25307">MRVANMMHLMTLAALSGCATAGNPDPLEQVNRKTFAFNQKLDDVVLKPVAKGYQKVVPGSVRQSVRNFYANPRDLLSAISSFLQGRQIDGASDLMRFATNSTIGVLGLFDVATPLGFEKHNEDIGQALGYWGMGSGAYIVWPIFGPSSLRDTTTLVSNFVVTPQALVSDNSLYYSLTALQITNARSDQLTTSEILDDISIDQYLFVRDAYLRYRESLVHNGNLPADPDFE</sequence>
<evidence type="ECO:0000313" key="4">
    <source>
        <dbReference type="EMBL" id="MFD1122507.1"/>
    </source>
</evidence>
<feature type="signal peptide" evidence="3">
    <location>
        <begin position="1"/>
        <end position="21"/>
    </location>
</feature>
<gene>
    <name evidence="4" type="ORF">ACFQ2T_08340</name>
</gene>
<comment type="similarity">
    <text evidence="1">Belongs to the MlaA family.</text>
</comment>
<evidence type="ECO:0000256" key="3">
    <source>
        <dbReference type="SAM" id="SignalP"/>
    </source>
</evidence>
<evidence type="ECO:0000256" key="1">
    <source>
        <dbReference type="ARBA" id="ARBA00010634"/>
    </source>
</evidence>
<keyword evidence="2 3" id="KW-0732">Signal</keyword>
<protein>
    <submittedName>
        <fullName evidence="4">VacJ family lipoprotein</fullName>
    </submittedName>
</protein>
<evidence type="ECO:0000313" key="5">
    <source>
        <dbReference type="Proteomes" id="UP001597206"/>
    </source>
</evidence>
<dbReference type="PRINTS" id="PR01805">
    <property type="entry name" value="VACJLIPOPROT"/>
</dbReference>
<dbReference type="InterPro" id="IPR007428">
    <property type="entry name" value="MlaA"/>
</dbReference>
<comment type="caution">
    <text evidence="4">The sequence shown here is derived from an EMBL/GenBank/DDBJ whole genome shotgun (WGS) entry which is preliminary data.</text>
</comment>
<keyword evidence="5" id="KW-1185">Reference proteome</keyword>